<evidence type="ECO:0000313" key="3">
    <source>
        <dbReference type="Proteomes" id="UP000650511"/>
    </source>
</evidence>
<dbReference type="GO" id="GO:0016787">
    <property type="term" value="F:hydrolase activity"/>
    <property type="evidence" value="ECO:0007669"/>
    <property type="project" value="UniProtKB-KW"/>
</dbReference>
<keyword evidence="3" id="KW-1185">Reference proteome</keyword>
<dbReference type="Pfam" id="PF12697">
    <property type="entry name" value="Abhydrolase_6"/>
    <property type="match status" value="1"/>
</dbReference>
<protein>
    <submittedName>
        <fullName evidence="2">Alpha/beta hydrolase</fullName>
    </submittedName>
</protein>
<dbReference type="GO" id="GO:0016020">
    <property type="term" value="C:membrane"/>
    <property type="evidence" value="ECO:0007669"/>
    <property type="project" value="TreeGrafter"/>
</dbReference>
<reference evidence="2" key="2">
    <citation type="submission" date="2020-09" db="EMBL/GenBank/DDBJ databases">
        <authorList>
            <person name="Sun Q."/>
            <person name="Zhou Y."/>
        </authorList>
    </citation>
    <scope>NUCLEOTIDE SEQUENCE</scope>
    <source>
        <strain evidence="2">CGMCC 1.14988</strain>
    </source>
</reference>
<proteinExistence type="predicted"/>
<dbReference type="PANTHER" id="PTHR43798:SF33">
    <property type="entry name" value="HYDROLASE, PUTATIVE (AFU_ORTHOLOGUE AFUA_2G14860)-RELATED"/>
    <property type="match status" value="1"/>
</dbReference>
<dbReference type="InterPro" id="IPR000073">
    <property type="entry name" value="AB_hydrolase_1"/>
</dbReference>
<dbReference type="Gene3D" id="3.40.50.1820">
    <property type="entry name" value="alpha/beta hydrolase"/>
    <property type="match status" value="1"/>
</dbReference>
<dbReference type="PANTHER" id="PTHR43798">
    <property type="entry name" value="MONOACYLGLYCEROL LIPASE"/>
    <property type="match status" value="1"/>
</dbReference>
<keyword evidence="2" id="KW-0378">Hydrolase</keyword>
<feature type="domain" description="AB hydrolase-1" evidence="1">
    <location>
        <begin position="45"/>
        <end position="294"/>
    </location>
</feature>
<dbReference type="EMBL" id="BMHA01000016">
    <property type="protein sequence ID" value="GGI09599.1"/>
    <property type="molecule type" value="Genomic_DNA"/>
</dbReference>
<evidence type="ECO:0000259" key="1">
    <source>
        <dbReference type="Pfam" id="PF12697"/>
    </source>
</evidence>
<accession>A0A8J3AB65</accession>
<organism evidence="2 3">
    <name type="scientific">Egicoccus halophilus</name>
    <dbReference type="NCBI Taxonomy" id="1670830"/>
    <lineage>
        <taxon>Bacteria</taxon>
        <taxon>Bacillati</taxon>
        <taxon>Actinomycetota</taxon>
        <taxon>Nitriliruptoria</taxon>
        <taxon>Egicoccales</taxon>
        <taxon>Egicoccaceae</taxon>
        <taxon>Egicoccus</taxon>
    </lineage>
</organism>
<dbReference type="InterPro" id="IPR050266">
    <property type="entry name" value="AB_hydrolase_sf"/>
</dbReference>
<evidence type="ECO:0000313" key="2">
    <source>
        <dbReference type="EMBL" id="GGI09599.1"/>
    </source>
</evidence>
<gene>
    <name evidence="2" type="ORF">GCM10011354_34880</name>
</gene>
<dbReference type="InterPro" id="IPR029058">
    <property type="entry name" value="AB_hydrolase_fold"/>
</dbReference>
<dbReference type="OrthoDB" id="2987348at2"/>
<dbReference type="SUPFAM" id="SSF53474">
    <property type="entry name" value="alpha/beta-Hydrolases"/>
    <property type="match status" value="1"/>
</dbReference>
<reference evidence="2" key="1">
    <citation type="journal article" date="2014" name="Int. J. Syst. Evol. Microbiol.">
        <title>Complete genome sequence of Corynebacterium casei LMG S-19264T (=DSM 44701T), isolated from a smear-ripened cheese.</title>
        <authorList>
            <consortium name="US DOE Joint Genome Institute (JGI-PGF)"/>
            <person name="Walter F."/>
            <person name="Albersmeier A."/>
            <person name="Kalinowski J."/>
            <person name="Ruckert C."/>
        </authorList>
    </citation>
    <scope>NUCLEOTIDE SEQUENCE</scope>
    <source>
        <strain evidence="2">CGMCC 1.14988</strain>
    </source>
</reference>
<sequence>MTADPTVAPAWFAASLAATPESHVLTVDRVDIAYLAWGRPGDPVLVLVHGGAAHAHWWSSLAPLLAEEHRVVAVDLSGHGDSAHRERYRAEWWAQEVVAVAEHERVGPRRPVVVGHSMGGFVTVVAAARHGAALDGAIVLDAPIRRPDPETEEAGRRGRSMFRQPKAYPDLATGMEHFHLVPPQPEAEPWLLREVARHSLRRFDDGRWRWKFDPRVFVERTGPSRPSDYAEDLTRAACRLAIVNGARSAIVDDEVIAHMRELVAGSPAAAAGVPFVKVPEAHHHLLLDQPLATVTALRAVLATWHPVGAPPPSVLTTGG</sequence>
<dbReference type="Proteomes" id="UP000650511">
    <property type="component" value="Unassembled WGS sequence"/>
</dbReference>
<comment type="caution">
    <text evidence="2">The sequence shown here is derived from an EMBL/GenBank/DDBJ whole genome shotgun (WGS) entry which is preliminary data.</text>
</comment>
<name>A0A8J3AB65_9ACTN</name>
<dbReference type="AlphaFoldDB" id="A0A8J3AB65"/>
<dbReference type="RefSeq" id="WP_130649264.1">
    <property type="nucleotide sequence ID" value="NZ_BMHA01000016.1"/>
</dbReference>